<dbReference type="GO" id="GO:0006352">
    <property type="term" value="P:DNA-templated transcription initiation"/>
    <property type="evidence" value="ECO:0007669"/>
    <property type="project" value="InterPro"/>
</dbReference>
<dbReference type="PROSITE" id="PS00717">
    <property type="entry name" value="SIGMA54_1"/>
    <property type="match status" value="1"/>
</dbReference>
<dbReference type="InterPro" id="IPR000394">
    <property type="entry name" value="RNA_pol_sigma_54"/>
</dbReference>
<evidence type="ECO:0000256" key="7">
    <source>
        <dbReference type="ARBA" id="ARBA00023125"/>
    </source>
</evidence>
<feature type="region of interest" description="Disordered" evidence="9">
    <location>
        <begin position="57"/>
        <end position="86"/>
    </location>
</feature>
<feature type="domain" description="RNA polymerase sigma factor 54 DNA-binding" evidence="10">
    <location>
        <begin position="319"/>
        <end position="477"/>
    </location>
</feature>
<dbReference type="PRINTS" id="PR00045">
    <property type="entry name" value="SIGMA54FCT"/>
</dbReference>
<reference evidence="12" key="1">
    <citation type="journal article" date="2020" name="mSystems">
        <title>Genome- and Community-Level Interaction Insights into Carbon Utilization and Element Cycling Functions of Hydrothermarchaeota in Hydrothermal Sediment.</title>
        <authorList>
            <person name="Zhou Z."/>
            <person name="Liu Y."/>
            <person name="Xu W."/>
            <person name="Pan J."/>
            <person name="Luo Z.H."/>
            <person name="Li M."/>
        </authorList>
    </citation>
    <scope>NUCLEOTIDE SEQUENCE [LARGE SCALE GENOMIC DNA]</scope>
    <source>
        <strain evidence="12">SpSt-381</strain>
    </source>
</reference>
<dbReference type="PROSITE" id="PS50044">
    <property type="entry name" value="SIGMA54_3"/>
    <property type="match status" value="1"/>
</dbReference>
<dbReference type="Pfam" id="PF04552">
    <property type="entry name" value="Sigma54_DBD"/>
    <property type="match status" value="1"/>
</dbReference>
<dbReference type="Pfam" id="PF00309">
    <property type="entry name" value="Sigma54_AID"/>
    <property type="match status" value="1"/>
</dbReference>
<evidence type="ECO:0000259" key="11">
    <source>
        <dbReference type="Pfam" id="PF04963"/>
    </source>
</evidence>
<dbReference type="GO" id="GO:0000428">
    <property type="term" value="C:DNA-directed RNA polymerase complex"/>
    <property type="evidence" value="ECO:0007669"/>
    <property type="project" value="UniProtKB-KW"/>
</dbReference>
<accession>A0A832HZ50</accession>
<evidence type="ECO:0000313" key="12">
    <source>
        <dbReference type="EMBL" id="HGZ42107.1"/>
    </source>
</evidence>
<evidence type="ECO:0000256" key="3">
    <source>
        <dbReference type="ARBA" id="ARBA00022679"/>
    </source>
</evidence>
<dbReference type="Pfam" id="PF04963">
    <property type="entry name" value="Sigma54_CBD"/>
    <property type="match status" value="1"/>
</dbReference>
<dbReference type="Gene3D" id="1.10.10.1330">
    <property type="entry name" value="RNA polymerase sigma-54 factor, core-binding domain"/>
    <property type="match status" value="1"/>
</dbReference>
<evidence type="ECO:0000256" key="5">
    <source>
        <dbReference type="ARBA" id="ARBA00023015"/>
    </source>
</evidence>
<dbReference type="AlphaFoldDB" id="A0A832HZ50"/>
<dbReference type="GO" id="GO:0016779">
    <property type="term" value="F:nucleotidyltransferase activity"/>
    <property type="evidence" value="ECO:0007669"/>
    <property type="project" value="UniProtKB-KW"/>
</dbReference>
<sequence length="479" mass="54717">MEMKHSLNLSLRPQLIMTPRLQQALKLLQVPTLELQAILKQEIMQNPLLEEVDEVVESEDLAREDSPDEAANQEAEDPAEDDPIDWSEYMQDGAFDRAYVPQGEAQQEFLEKVQVTRTSLPESLLEQLHFLNLPADTMALCEFIVGSLDDRGYLATALEDVAAATGRPLEQCEAALTLIQALEPVGVGARDLRECLLIQLEAKGDRDSLAWRIVHDHFDHLVNRRFPEIARQLKVTPEEVQAAADVIATLNPKPGLQVSDEDPKYVVPDLLVERVDDEYVVLLNDRHLPRLRISSAYESVLKDGRKKSEVSDGEAKTREYIQSKLNSAKWLIQTIEQRRRTMIKVMNCIIREQREFFDRGIAHLKPLTLQQVARQIDMHESTVSRVCSGKYVQTPRGVFELKFFFSSGLETEDGEDVSARTAKDIIKTLIEEEDKRDPLSDDRIARLLHERGLKIARRTVAKYREQLNILPARFRRRVA</sequence>
<protein>
    <submittedName>
        <fullName evidence="12">RNA polymerase sigma-54 factor</fullName>
    </submittedName>
</protein>
<dbReference type="EMBL" id="DSQF01000003">
    <property type="protein sequence ID" value="HGZ42107.1"/>
    <property type="molecule type" value="Genomic_DNA"/>
</dbReference>
<dbReference type="PANTHER" id="PTHR32248:SF4">
    <property type="entry name" value="RNA POLYMERASE SIGMA-54 FACTOR"/>
    <property type="match status" value="1"/>
</dbReference>
<dbReference type="InterPro" id="IPR007046">
    <property type="entry name" value="RNA_pol_sigma_54_core-bd"/>
</dbReference>
<feature type="domain" description="RNA polymerase sigma factor 54 core-binding" evidence="11">
    <location>
        <begin position="111"/>
        <end position="297"/>
    </location>
</feature>
<keyword evidence="8" id="KW-0804">Transcription</keyword>
<keyword evidence="4" id="KW-0548">Nucleotidyltransferase</keyword>
<evidence type="ECO:0000256" key="4">
    <source>
        <dbReference type="ARBA" id="ARBA00022695"/>
    </source>
</evidence>
<proteinExistence type="inferred from homology"/>
<organism evidence="12">
    <name type="scientific">Eiseniibacteriota bacterium</name>
    <dbReference type="NCBI Taxonomy" id="2212470"/>
    <lineage>
        <taxon>Bacteria</taxon>
        <taxon>Candidatus Eiseniibacteriota</taxon>
    </lineage>
</organism>
<gene>
    <name evidence="12" type="primary">rpoN</name>
    <name evidence="12" type="ORF">ENR23_01550</name>
</gene>
<evidence type="ECO:0000259" key="10">
    <source>
        <dbReference type="Pfam" id="PF04552"/>
    </source>
</evidence>
<comment type="similarity">
    <text evidence="1">Belongs to the sigma-54 factor family.</text>
</comment>
<keyword evidence="6" id="KW-0731">Sigma factor</keyword>
<dbReference type="PANTHER" id="PTHR32248">
    <property type="entry name" value="RNA POLYMERASE SIGMA-54 FACTOR"/>
    <property type="match status" value="1"/>
</dbReference>
<evidence type="ECO:0000256" key="6">
    <source>
        <dbReference type="ARBA" id="ARBA00023082"/>
    </source>
</evidence>
<dbReference type="PIRSF" id="PIRSF000774">
    <property type="entry name" value="RpoN"/>
    <property type="match status" value="1"/>
</dbReference>
<evidence type="ECO:0000256" key="9">
    <source>
        <dbReference type="SAM" id="MobiDB-lite"/>
    </source>
</evidence>
<evidence type="ECO:0000256" key="1">
    <source>
        <dbReference type="ARBA" id="ARBA00008798"/>
    </source>
</evidence>
<dbReference type="PROSITE" id="PS00718">
    <property type="entry name" value="SIGMA54_2"/>
    <property type="match status" value="1"/>
</dbReference>
<dbReference type="GO" id="GO:0016987">
    <property type="term" value="F:sigma factor activity"/>
    <property type="evidence" value="ECO:0007669"/>
    <property type="project" value="UniProtKB-KW"/>
</dbReference>
<keyword evidence="3" id="KW-0808">Transferase</keyword>
<keyword evidence="5" id="KW-0805">Transcription regulation</keyword>
<feature type="compositionally biased region" description="Acidic residues" evidence="9">
    <location>
        <begin position="74"/>
        <end position="85"/>
    </location>
</feature>
<keyword evidence="7" id="KW-0238">DNA-binding</keyword>
<dbReference type="GO" id="GO:0003677">
    <property type="term" value="F:DNA binding"/>
    <property type="evidence" value="ECO:0007669"/>
    <property type="project" value="UniProtKB-KW"/>
</dbReference>
<dbReference type="GO" id="GO:0001216">
    <property type="term" value="F:DNA-binding transcription activator activity"/>
    <property type="evidence" value="ECO:0007669"/>
    <property type="project" value="InterPro"/>
</dbReference>
<evidence type="ECO:0000256" key="2">
    <source>
        <dbReference type="ARBA" id="ARBA00022478"/>
    </source>
</evidence>
<dbReference type="NCBIfam" id="NF009118">
    <property type="entry name" value="PRK12469.1"/>
    <property type="match status" value="1"/>
</dbReference>
<dbReference type="Gene3D" id="1.10.10.60">
    <property type="entry name" value="Homeodomain-like"/>
    <property type="match status" value="1"/>
</dbReference>
<keyword evidence="2" id="KW-0240">DNA-directed RNA polymerase</keyword>
<dbReference type="InterPro" id="IPR038709">
    <property type="entry name" value="RpoN_core-bd_sf"/>
</dbReference>
<evidence type="ECO:0000256" key="8">
    <source>
        <dbReference type="ARBA" id="ARBA00023163"/>
    </source>
</evidence>
<dbReference type="InterPro" id="IPR007634">
    <property type="entry name" value="RNA_pol_sigma_54_DNA-bd"/>
</dbReference>
<comment type="caution">
    <text evidence="12">The sequence shown here is derived from an EMBL/GenBank/DDBJ whole genome shotgun (WGS) entry which is preliminary data.</text>
</comment>
<name>A0A832HZ50_UNCEI</name>
<dbReference type="NCBIfam" id="TIGR02395">
    <property type="entry name" value="rpoN_sigma"/>
    <property type="match status" value="1"/>
</dbReference>